<feature type="repeat" description="PPR" evidence="2">
    <location>
        <begin position="385"/>
        <end position="419"/>
    </location>
</feature>
<evidence type="ECO:0008006" key="5">
    <source>
        <dbReference type="Google" id="ProtNLM"/>
    </source>
</evidence>
<feature type="repeat" description="PPR" evidence="2">
    <location>
        <begin position="221"/>
        <end position="255"/>
    </location>
</feature>
<dbReference type="Pfam" id="PF13041">
    <property type="entry name" value="PPR_2"/>
    <property type="match status" value="2"/>
</dbReference>
<dbReference type="InterPro" id="IPR011990">
    <property type="entry name" value="TPR-like_helical_dom_sf"/>
</dbReference>
<dbReference type="InterPro" id="IPR002885">
    <property type="entry name" value="PPR_rpt"/>
</dbReference>
<dbReference type="InterPro" id="IPR046960">
    <property type="entry name" value="PPR_At4g14850-like_plant"/>
</dbReference>
<dbReference type="Pfam" id="PF01535">
    <property type="entry name" value="PPR"/>
    <property type="match status" value="6"/>
</dbReference>
<accession>A0AAV6LKZ7</accession>
<dbReference type="InterPro" id="IPR046848">
    <property type="entry name" value="E_motif"/>
</dbReference>
<dbReference type="Pfam" id="PF20431">
    <property type="entry name" value="E_motif"/>
    <property type="match status" value="1"/>
</dbReference>
<comment type="caution">
    <text evidence="3">The sequence shown here is derived from an EMBL/GenBank/DDBJ whole genome shotgun (WGS) entry which is preliminary data.</text>
</comment>
<organism evidence="3 4">
    <name type="scientific">Rhododendron griersonianum</name>
    <dbReference type="NCBI Taxonomy" id="479676"/>
    <lineage>
        <taxon>Eukaryota</taxon>
        <taxon>Viridiplantae</taxon>
        <taxon>Streptophyta</taxon>
        <taxon>Embryophyta</taxon>
        <taxon>Tracheophyta</taxon>
        <taxon>Spermatophyta</taxon>
        <taxon>Magnoliopsida</taxon>
        <taxon>eudicotyledons</taxon>
        <taxon>Gunneridae</taxon>
        <taxon>Pentapetalae</taxon>
        <taxon>asterids</taxon>
        <taxon>Ericales</taxon>
        <taxon>Ericaceae</taxon>
        <taxon>Ericoideae</taxon>
        <taxon>Rhodoreae</taxon>
        <taxon>Rhododendron</taxon>
    </lineage>
</organism>
<name>A0AAV6LKZ7_9ERIC</name>
<gene>
    <name evidence="3" type="ORF">RHGRI_001334</name>
</gene>
<dbReference type="Proteomes" id="UP000823749">
    <property type="component" value="Chromosome 1"/>
</dbReference>
<dbReference type="PANTHER" id="PTHR47926:SF437">
    <property type="entry name" value="PENTACOTRIPEPTIDE-REPEAT REGION OF PRORP DOMAIN-CONTAINING PROTEIN"/>
    <property type="match status" value="1"/>
</dbReference>
<evidence type="ECO:0000313" key="4">
    <source>
        <dbReference type="Proteomes" id="UP000823749"/>
    </source>
</evidence>
<dbReference type="GO" id="GO:0009451">
    <property type="term" value="P:RNA modification"/>
    <property type="evidence" value="ECO:0007669"/>
    <property type="project" value="InterPro"/>
</dbReference>
<keyword evidence="4" id="KW-1185">Reference proteome</keyword>
<dbReference type="NCBIfam" id="TIGR00756">
    <property type="entry name" value="PPR"/>
    <property type="match status" value="7"/>
</dbReference>
<proteinExistence type="predicted"/>
<dbReference type="PROSITE" id="PS51375">
    <property type="entry name" value="PPR"/>
    <property type="match status" value="4"/>
</dbReference>
<dbReference type="AlphaFoldDB" id="A0AAV6LKZ7"/>
<feature type="repeat" description="PPR" evidence="2">
    <location>
        <begin position="190"/>
        <end position="220"/>
    </location>
</feature>
<keyword evidence="1" id="KW-0677">Repeat</keyword>
<dbReference type="EMBL" id="JACTNZ010000001">
    <property type="protein sequence ID" value="KAG5565400.1"/>
    <property type="molecule type" value="Genomic_DNA"/>
</dbReference>
<protein>
    <recommendedName>
        <fullName evidence="5">Pentatricopeptide repeat-containing protein</fullName>
    </recommendedName>
</protein>
<dbReference type="SUPFAM" id="SSF48452">
    <property type="entry name" value="TPR-like"/>
    <property type="match status" value="1"/>
</dbReference>
<evidence type="ECO:0000256" key="1">
    <source>
        <dbReference type="ARBA" id="ARBA00022737"/>
    </source>
</evidence>
<feature type="repeat" description="PPR" evidence="2">
    <location>
        <begin position="283"/>
        <end position="318"/>
    </location>
</feature>
<sequence>MKETEQQRRRQQQQQQSIWSPRERKCLFLLQHKRNNTRASLLQIHAFILRGALETNTNLLTKFITTCSLVVGIHHARRVFDQMPQKDDTYLCNTMIRAHLETRQFVESISLYRQLRRHSGFSPNNYTFSWLAKSCGLSLANWEGQQIHNHVTKAGFGSNLFTSTSLVDMYTKFGAMGCARKVFDEMTERSQVSWTALICGYARNGDMDNAKELFDQSPEKDSAAYNVMIDAHVKLGDMECARRLFDEMPERNVVSWTNMIDGFCNIGDVGSARLLFDTMPEKNLFSWNSMIGGYCLNKQPDEALRLFHEMLTTTSFEPDKVTVVSVLPAIADLCALDLGGWVHQFVKRKKLDRATNVCTGLVDMYAKSGEITKARQVFDEMPEKETATWNALINGLAVNGRAEEALEVFLKMTHSGFKPDEISMLGVLSACNHNGLVEEGKMWFKAMGEFGLTPKIEHYGCMVDLLGRAGCLEEAETLIDSMPYEANGIVLSSFLFACGCAKDVERAERIRKRVINMEPWNDGNYIMFRNLYSKESRWKDVEEIKGLMSRGGAKKEAGCSVIEVNSRLWEFIAGDKVHPQWEMGIVMSVIMGKGLPSTQMLNLALGTLYSRFVDRDVNNFEDFHVAILDIFNTFNESLPGKHYDAPTRKEIEECFAEWEGAKESERKKVFIEFMKKKVKLSKLDDATMITGLVTPPAAMAAKRAGESVPQLRIIKSIPDVVFVPSATVLALVSVKLSRRIFQGNVASTS</sequence>
<dbReference type="PANTHER" id="PTHR47926">
    <property type="entry name" value="PENTATRICOPEPTIDE REPEAT-CONTAINING PROTEIN"/>
    <property type="match status" value="1"/>
</dbReference>
<evidence type="ECO:0000313" key="3">
    <source>
        <dbReference type="EMBL" id="KAG5565400.1"/>
    </source>
</evidence>
<reference evidence="3" key="1">
    <citation type="submission" date="2020-08" db="EMBL/GenBank/DDBJ databases">
        <title>Plant Genome Project.</title>
        <authorList>
            <person name="Zhang R.-G."/>
        </authorList>
    </citation>
    <scope>NUCLEOTIDE SEQUENCE</scope>
    <source>
        <strain evidence="3">WSP0</strain>
        <tissue evidence="3">Leaf</tissue>
    </source>
</reference>
<dbReference type="FunFam" id="1.25.40.10:FF:000184">
    <property type="entry name" value="Pentatricopeptide repeat-containing protein, chloroplastic"/>
    <property type="match status" value="1"/>
</dbReference>
<dbReference type="GO" id="GO:0003723">
    <property type="term" value="F:RNA binding"/>
    <property type="evidence" value="ECO:0007669"/>
    <property type="project" value="InterPro"/>
</dbReference>
<evidence type="ECO:0000256" key="2">
    <source>
        <dbReference type="PROSITE-ProRule" id="PRU00708"/>
    </source>
</evidence>
<dbReference type="FunFam" id="1.25.40.10:FF:000364">
    <property type="entry name" value="Pentatricopeptide repeat (PPR-like) superfamily protein"/>
    <property type="match status" value="1"/>
</dbReference>
<dbReference type="Gene3D" id="1.25.40.10">
    <property type="entry name" value="Tetratricopeptide repeat domain"/>
    <property type="match status" value="5"/>
</dbReference>